<name>A0A183DLJ1_9BILA</name>
<accession>A0A183DLJ1</accession>
<keyword evidence="2" id="KW-1185">Reference proteome</keyword>
<evidence type="ECO:0000313" key="2">
    <source>
        <dbReference type="Proteomes" id="UP000271098"/>
    </source>
</evidence>
<proteinExistence type="predicted"/>
<dbReference type="Proteomes" id="UP000271098">
    <property type="component" value="Unassembled WGS sequence"/>
</dbReference>
<evidence type="ECO:0000313" key="3">
    <source>
        <dbReference type="WBParaSite" id="GPUH_0000959301-mRNA-1"/>
    </source>
</evidence>
<dbReference type="EMBL" id="UYRT01031936">
    <property type="protein sequence ID" value="VDK74169.1"/>
    <property type="molecule type" value="Genomic_DNA"/>
</dbReference>
<organism evidence="3">
    <name type="scientific">Gongylonema pulchrum</name>
    <dbReference type="NCBI Taxonomy" id="637853"/>
    <lineage>
        <taxon>Eukaryota</taxon>
        <taxon>Metazoa</taxon>
        <taxon>Ecdysozoa</taxon>
        <taxon>Nematoda</taxon>
        <taxon>Chromadorea</taxon>
        <taxon>Rhabditida</taxon>
        <taxon>Spirurina</taxon>
        <taxon>Spiruromorpha</taxon>
        <taxon>Spiruroidea</taxon>
        <taxon>Gongylonematidae</taxon>
        <taxon>Gongylonema</taxon>
    </lineage>
</organism>
<dbReference type="AlphaFoldDB" id="A0A183DLJ1"/>
<evidence type="ECO:0000313" key="1">
    <source>
        <dbReference type="EMBL" id="VDK74169.1"/>
    </source>
</evidence>
<gene>
    <name evidence="1" type="ORF">GPUH_LOCUS9582</name>
</gene>
<sequence>MHSSSHSRICLERGNGNLQTTCCQSVENLAILAGDETGEKDPEVADLLGFARAVVHSVQSFPTEQRPLVRLAIMECIADMRKTFTFDQAALGEADNVVVDDDDDDDVLISE</sequence>
<protein>
    <submittedName>
        <fullName evidence="3">Importin-5</fullName>
    </submittedName>
</protein>
<reference evidence="3" key="1">
    <citation type="submission" date="2016-06" db="UniProtKB">
        <authorList>
            <consortium name="WormBaseParasite"/>
        </authorList>
    </citation>
    <scope>IDENTIFICATION</scope>
</reference>
<dbReference type="WBParaSite" id="GPUH_0000959301-mRNA-1">
    <property type="protein sequence ID" value="GPUH_0000959301-mRNA-1"/>
    <property type="gene ID" value="GPUH_0000959301"/>
</dbReference>
<reference evidence="1 2" key="2">
    <citation type="submission" date="2018-11" db="EMBL/GenBank/DDBJ databases">
        <authorList>
            <consortium name="Pathogen Informatics"/>
        </authorList>
    </citation>
    <scope>NUCLEOTIDE SEQUENCE [LARGE SCALE GENOMIC DNA]</scope>
</reference>